<feature type="compositionally biased region" description="Polar residues" evidence="5">
    <location>
        <begin position="382"/>
        <end position="394"/>
    </location>
</feature>
<evidence type="ECO:0000313" key="7">
    <source>
        <dbReference type="Proteomes" id="UP000504632"/>
    </source>
</evidence>
<evidence type="ECO:0000256" key="1">
    <source>
        <dbReference type="ARBA" id="ARBA00013459"/>
    </source>
</evidence>
<keyword evidence="7" id="KW-1185">Reference proteome</keyword>
<evidence type="ECO:0000259" key="6">
    <source>
        <dbReference type="Pfam" id="PF09073"/>
    </source>
</evidence>
<reference evidence="8 9" key="1">
    <citation type="submission" date="2025-04" db="UniProtKB">
        <authorList>
            <consortium name="RefSeq"/>
        </authorList>
    </citation>
    <scope>IDENTIFICATION</scope>
</reference>
<gene>
    <name evidence="8 9" type="primary">srfbp1</name>
</gene>
<dbReference type="GO" id="GO:0030686">
    <property type="term" value="C:90S preribosome"/>
    <property type="evidence" value="ECO:0007669"/>
    <property type="project" value="TreeGrafter"/>
</dbReference>
<dbReference type="CTD" id="153443"/>
<proteinExistence type="predicted"/>
<feature type="compositionally biased region" description="Acidic residues" evidence="5">
    <location>
        <begin position="457"/>
        <end position="477"/>
    </location>
</feature>
<organism evidence="7 8">
    <name type="scientific">Chanos chanos</name>
    <name type="common">Milkfish</name>
    <name type="synonym">Mugil chanos</name>
    <dbReference type="NCBI Taxonomy" id="29144"/>
    <lineage>
        <taxon>Eukaryota</taxon>
        <taxon>Metazoa</taxon>
        <taxon>Chordata</taxon>
        <taxon>Craniata</taxon>
        <taxon>Vertebrata</taxon>
        <taxon>Euteleostomi</taxon>
        <taxon>Actinopterygii</taxon>
        <taxon>Neopterygii</taxon>
        <taxon>Teleostei</taxon>
        <taxon>Ostariophysi</taxon>
        <taxon>Gonorynchiformes</taxon>
        <taxon>Chanidae</taxon>
        <taxon>Chanos</taxon>
    </lineage>
</organism>
<dbReference type="RefSeq" id="XP_030644717.1">
    <property type="nucleotide sequence ID" value="XM_030788857.1"/>
</dbReference>
<dbReference type="InterPro" id="IPR037393">
    <property type="entry name" value="Bud22/SRFB1"/>
</dbReference>
<evidence type="ECO:0000256" key="2">
    <source>
        <dbReference type="ARBA" id="ARBA00023054"/>
    </source>
</evidence>
<keyword evidence="2" id="KW-0175">Coiled coil</keyword>
<name>A0A6J2WM71_CHACN</name>
<feature type="compositionally biased region" description="Acidic residues" evidence="5">
    <location>
        <begin position="530"/>
        <end position="539"/>
    </location>
</feature>
<dbReference type="InterPro" id="IPR015158">
    <property type="entry name" value="Bud22_dom"/>
</dbReference>
<dbReference type="GeneID" id="115825093"/>
<evidence type="ECO:0000256" key="4">
    <source>
        <dbReference type="ARBA" id="ARBA00033254"/>
    </source>
</evidence>
<feature type="compositionally biased region" description="Polar residues" evidence="5">
    <location>
        <begin position="551"/>
        <end position="563"/>
    </location>
</feature>
<feature type="compositionally biased region" description="Polar residues" evidence="5">
    <location>
        <begin position="359"/>
        <end position="372"/>
    </location>
</feature>
<dbReference type="GO" id="GO:0030490">
    <property type="term" value="P:maturation of SSU-rRNA"/>
    <property type="evidence" value="ECO:0007669"/>
    <property type="project" value="TreeGrafter"/>
</dbReference>
<dbReference type="OrthoDB" id="3364872at2759"/>
<feature type="compositionally biased region" description="Basic and acidic residues" evidence="5">
    <location>
        <begin position="290"/>
        <end position="304"/>
    </location>
</feature>
<evidence type="ECO:0000256" key="5">
    <source>
        <dbReference type="SAM" id="MobiDB-lite"/>
    </source>
</evidence>
<dbReference type="GO" id="GO:0005634">
    <property type="term" value="C:nucleus"/>
    <property type="evidence" value="ECO:0007669"/>
    <property type="project" value="TreeGrafter"/>
</dbReference>
<evidence type="ECO:0000313" key="9">
    <source>
        <dbReference type="RefSeq" id="XP_030644718.1"/>
    </source>
</evidence>
<sequence>MPAVLNLNNEVVKMRAEVKRVRTLVIRKLTRQIAALKKKKGSEADLQRNQRRVSRFLEEIHELKILSPDTVTKTALQKDISFEKVVQNKDASISERAVARIATHPQFSKKIQSLKDAVKAFKDERINTVETEKKGEKECGGSTEQQVELPKVSDGEGGEKVKEGTSVEKVSTERENIPEEVVRMRKPVKRLCILLIQKLTAQVAVLKEKKGKEPVEKENQAPVKRLQEEIQILRTIKPDCVTKTALDEAIDLVKVLQDPDASPLERVTARIATHPQFVSKLQNVKEAIGKERRKSGEAEQKREGEEEVSLQLKDEGNDEEVADEDDDSSETENEEGDEDDERGKEDEEQDSHHSEEMQKSSIAEQTKETNTVVKELSLIKEGTTQSEIKNQTALVTPVKQGNRPETALKVDGAEELLTNKKEAPAKKQVQEKTALQKREDDKPETKNPENKDRNLEEESDLESSGDEEEKEYFDDSTEERFRKQSSQSEESDEDDFFLGKVSKFKKKKKKSDSGPNEEKRGEVKKASKMEDEEEDEDTPQDFKPSKLKSVFCSSLSRTNSGPQKPQRGFSKGGPKASRFQNQKSHPDGDAKASWYKNRGPGPDKKPSPSTFHSQTYGPSSSGHRERGPVGAGRGRPTFERQQQHRVPPGKIPNPPHRPQQSQALHPSWEASRKRKEQQSQITAFQGKKIKFDDDDD</sequence>
<dbReference type="Pfam" id="PF09073">
    <property type="entry name" value="BUD22"/>
    <property type="match status" value="1"/>
</dbReference>
<feature type="region of interest" description="Disordered" evidence="5">
    <location>
        <begin position="290"/>
        <end position="696"/>
    </location>
</feature>
<feature type="compositionally biased region" description="Basic and acidic residues" evidence="5">
    <location>
        <begin position="406"/>
        <end position="456"/>
    </location>
</feature>
<feature type="compositionally biased region" description="Acidic residues" evidence="5">
    <location>
        <begin position="316"/>
        <end position="340"/>
    </location>
</feature>
<protein>
    <recommendedName>
        <fullName evidence="1">Serum response factor-binding protein 1</fullName>
    </recommendedName>
    <alternativeName>
        <fullName evidence="4">SRF-dependent transcription regulation-associated protein</fullName>
    </alternativeName>
</protein>
<accession>A0A6J2WM71</accession>
<dbReference type="Proteomes" id="UP000504632">
    <property type="component" value="Chromosome 12"/>
</dbReference>
<feature type="compositionally biased region" description="Basic and acidic residues" evidence="5">
    <location>
        <begin position="341"/>
        <end position="358"/>
    </location>
</feature>
<feature type="domain" description="Bud22" evidence="6">
    <location>
        <begin position="621"/>
        <end position="692"/>
    </location>
</feature>
<dbReference type="PANTHER" id="PTHR23325:SF1">
    <property type="entry name" value="SERUM RESPONSE FACTOR-BINDING PROTEIN 1"/>
    <property type="match status" value="1"/>
</dbReference>
<feature type="compositionally biased region" description="Basic and acidic residues" evidence="5">
    <location>
        <begin position="516"/>
        <end position="529"/>
    </location>
</feature>
<dbReference type="RefSeq" id="XP_030644718.1">
    <property type="nucleotide sequence ID" value="XM_030788858.1"/>
</dbReference>
<evidence type="ECO:0000256" key="3">
    <source>
        <dbReference type="ARBA" id="ARBA00025646"/>
    </source>
</evidence>
<feature type="compositionally biased region" description="Polar residues" evidence="5">
    <location>
        <begin position="607"/>
        <end position="621"/>
    </location>
</feature>
<evidence type="ECO:0000313" key="8">
    <source>
        <dbReference type="RefSeq" id="XP_030644717.1"/>
    </source>
</evidence>
<dbReference type="PANTHER" id="PTHR23325">
    <property type="entry name" value="SERUM RESPONSE FACTOR-BINDING"/>
    <property type="match status" value="1"/>
</dbReference>
<feature type="compositionally biased region" description="Basic and acidic residues" evidence="5">
    <location>
        <begin position="151"/>
        <end position="172"/>
    </location>
</feature>
<comment type="function">
    <text evidence="3">May be involved in regulating transcriptional activation of cardiac genes during the aging process. May play a role in biosynthesis and/or processing of SLC2A4 in adipose cells.</text>
</comment>
<feature type="region of interest" description="Disordered" evidence="5">
    <location>
        <begin position="132"/>
        <end position="172"/>
    </location>
</feature>
<dbReference type="AlphaFoldDB" id="A0A6J2WM71"/>